<dbReference type="AlphaFoldDB" id="A0AAN8G9M0"/>
<evidence type="ECO:0000313" key="3">
    <source>
        <dbReference type="Proteomes" id="UP001347796"/>
    </source>
</evidence>
<reference evidence="2 3" key="1">
    <citation type="submission" date="2024-01" db="EMBL/GenBank/DDBJ databases">
        <title>The genome of the rayed Mediterranean limpet Patella caerulea (Linnaeus, 1758).</title>
        <authorList>
            <person name="Anh-Thu Weber A."/>
            <person name="Halstead-Nussloch G."/>
        </authorList>
    </citation>
    <scope>NUCLEOTIDE SEQUENCE [LARGE SCALE GENOMIC DNA]</scope>
    <source>
        <strain evidence="2">AATW-2023a</strain>
        <tissue evidence="2">Whole specimen</tissue>
    </source>
</reference>
<evidence type="ECO:0000313" key="2">
    <source>
        <dbReference type="EMBL" id="KAK6168763.1"/>
    </source>
</evidence>
<dbReference type="EMBL" id="JAZGQO010000015">
    <property type="protein sequence ID" value="KAK6168763.1"/>
    <property type="molecule type" value="Genomic_DNA"/>
</dbReference>
<feature type="region of interest" description="Disordered" evidence="1">
    <location>
        <begin position="293"/>
        <end position="323"/>
    </location>
</feature>
<dbReference type="Proteomes" id="UP001347796">
    <property type="component" value="Unassembled WGS sequence"/>
</dbReference>
<gene>
    <name evidence="2" type="ORF">SNE40_019945</name>
</gene>
<sequence length="323" mass="36482">MSTDYLPVIGSKTLYVTLDMECYVFTNVNGSLQCNKDSTLTCMHEEADSRMLFHIAATNLSERNIVVRSIDTDVLIILLGNLHKISCVGNVWMEVGIQSQNNLRYIDVSALARQLGPSLCSALPAFHCFTGCDYTAAFFRMGKIRPLKVLEDNSEFQESFSNFGRHQDMNDEDTTTIEKFVCSIYGLCHLTSVNEARYRKFLKVYKPNSNPFGKIKGADGSALPPCKSVLLQKMLRTNYISGIWNNATASEPAFTKPEEFGWVLGDHRYSLKWFDGDQVPKSLDSILINDLGTERDVDSDDDNETDVQTRRIDEETDEDELDE</sequence>
<comment type="caution">
    <text evidence="2">The sequence shown here is derived from an EMBL/GenBank/DDBJ whole genome shotgun (WGS) entry which is preliminary data.</text>
</comment>
<feature type="compositionally biased region" description="Acidic residues" evidence="1">
    <location>
        <begin position="314"/>
        <end position="323"/>
    </location>
</feature>
<name>A0AAN8G9M0_PATCE</name>
<accession>A0AAN8G9M0</accession>
<dbReference type="PANTHER" id="PTHR46704">
    <property type="entry name" value="CXC DOMAIN-CONTAINING PROTEIN-RELATED"/>
    <property type="match status" value="1"/>
</dbReference>
<protein>
    <submittedName>
        <fullName evidence="2">Uncharacterized protein</fullName>
    </submittedName>
</protein>
<proteinExistence type="predicted"/>
<dbReference type="PANTHER" id="PTHR46704:SF9">
    <property type="entry name" value="BHLH DOMAIN-CONTAINING PROTEIN"/>
    <property type="match status" value="1"/>
</dbReference>
<keyword evidence="3" id="KW-1185">Reference proteome</keyword>
<organism evidence="2 3">
    <name type="scientific">Patella caerulea</name>
    <name type="common">Rayed Mediterranean limpet</name>
    <dbReference type="NCBI Taxonomy" id="87958"/>
    <lineage>
        <taxon>Eukaryota</taxon>
        <taxon>Metazoa</taxon>
        <taxon>Spiralia</taxon>
        <taxon>Lophotrochozoa</taxon>
        <taxon>Mollusca</taxon>
        <taxon>Gastropoda</taxon>
        <taxon>Patellogastropoda</taxon>
        <taxon>Patelloidea</taxon>
        <taxon>Patellidae</taxon>
        <taxon>Patella</taxon>
    </lineage>
</organism>
<evidence type="ECO:0000256" key="1">
    <source>
        <dbReference type="SAM" id="MobiDB-lite"/>
    </source>
</evidence>